<feature type="region of interest" description="Disordered" evidence="1">
    <location>
        <begin position="83"/>
        <end position="107"/>
    </location>
</feature>
<evidence type="ECO:0000256" key="1">
    <source>
        <dbReference type="SAM" id="MobiDB-lite"/>
    </source>
</evidence>
<dbReference type="GO" id="GO:0004658">
    <property type="term" value="F:propionyl-CoA carboxylase activity"/>
    <property type="evidence" value="ECO:0007669"/>
    <property type="project" value="InterPro"/>
</dbReference>
<reference evidence="2 3" key="1">
    <citation type="submission" date="2018-05" db="EMBL/GenBank/DDBJ databases">
        <title>Genomic Encyclopedia of Type Strains, Phase IV (KMG-IV): sequencing the most valuable type-strain genomes for metagenomic binning, comparative biology and taxonomic classification.</title>
        <authorList>
            <person name="Goeker M."/>
        </authorList>
    </citation>
    <scope>NUCLEOTIDE SEQUENCE [LARGE SCALE GENOMIC DNA]</scope>
    <source>
        <strain evidence="2 3">DSM 44717</strain>
    </source>
</reference>
<keyword evidence="3" id="KW-1185">Reference proteome</keyword>
<protein>
    <submittedName>
        <fullName evidence="2">Acyl-CoA carboxylase epsilon subunit-like protein</fullName>
    </submittedName>
</protein>
<accession>A0A317NQ21</accession>
<evidence type="ECO:0000313" key="2">
    <source>
        <dbReference type="EMBL" id="PWV77481.1"/>
    </source>
</evidence>
<comment type="caution">
    <text evidence="2">The sequence shown here is derived from an EMBL/GenBank/DDBJ whole genome shotgun (WGS) entry which is preliminary data.</text>
</comment>
<proteinExistence type="predicted"/>
<name>A0A317NQ21_9NOCA</name>
<dbReference type="Proteomes" id="UP000246410">
    <property type="component" value="Unassembled WGS sequence"/>
</dbReference>
<gene>
    <name evidence="2" type="ORF">DFR69_10378</name>
</gene>
<dbReference type="Pfam" id="PF13822">
    <property type="entry name" value="ACC_epsilon"/>
    <property type="match status" value="1"/>
</dbReference>
<dbReference type="AlphaFoldDB" id="A0A317NQ21"/>
<sequence length="117" mass="11904">MRQEGSGTVTTVAEEDVLTAAELELAVEPLVDEVELSASAVTGEPAEALGEPLFRIVKGAPTDEDIAALVAVLSAAAAAAPASAPAGPADSWGVPTLQHRGTSPFSPYAYPLLSHLR</sequence>
<evidence type="ECO:0000313" key="3">
    <source>
        <dbReference type="Proteomes" id="UP000246410"/>
    </source>
</evidence>
<organism evidence="2 3">
    <name type="scientific">Nocardia neocaledoniensis</name>
    <dbReference type="NCBI Taxonomy" id="236511"/>
    <lineage>
        <taxon>Bacteria</taxon>
        <taxon>Bacillati</taxon>
        <taxon>Actinomycetota</taxon>
        <taxon>Actinomycetes</taxon>
        <taxon>Mycobacteriales</taxon>
        <taxon>Nocardiaceae</taxon>
        <taxon>Nocardia</taxon>
    </lineage>
</organism>
<dbReference type="EMBL" id="QGTL01000003">
    <property type="protein sequence ID" value="PWV77481.1"/>
    <property type="molecule type" value="Genomic_DNA"/>
</dbReference>
<dbReference type="GO" id="GO:0003989">
    <property type="term" value="F:acetyl-CoA carboxylase activity"/>
    <property type="evidence" value="ECO:0007669"/>
    <property type="project" value="InterPro"/>
</dbReference>
<dbReference type="InterPro" id="IPR032716">
    <property type="entry name" value="ACC_epsilon"/>
</dbReference>